<evidence type="ECO:0000256" key="4">
    <source>
        <dbReference type="SAM" id="Phobius"/>
    </source>
</evidence>
<dbReference type="AlphaFoldDB" id="A0ABD0Z973"/>
<keyword evidence="4" id="KW-1133">Transmembrane helix</keyword>
<dbReference type="InterPro" id="IPR036116">
    <property type="entry name" value="FN3_sf"/>
</dbReference>
<keyword evidence="3" id="KW-0677">Repeat</keyword>
<sequence>MILFAENPLHCGCEQQELWEWLRDHQKVVGGGGDGVTAGGLRCEQPPELRGQLFLELEPPRFCSVPLVLKLAIQDIQPFSVVVSWQSRNHTGLHGYRVAYHALDGHDTIQGKLLDRSARSVRLGRLSPATRYLVCVLGNSNAKNQQPNSTTTEPLSQLVDSQTSRCTEVRTLEGSEEGASVGEPSTRVPSSLITRRLGLIVGCCLGFLVFVILVAVLSYMKVKKQRQLAKREQPQPTQDYLSYRHFSLQSADPFAAQHATGTTCA</sequence>
<evidence type="ECO:0000313" key="7">
    <source>
        <dbReference type="Proteomes" id="UP001558652"/>
    </source>
</evidence>
<dbReference type="Proteomes" id="UP001558652">
    <property type="component" value="Unassembled WGS sequence"/>
</dbReference>
<dbReference type="SMART" id="SM00082">
    <property type="entry name" value="LRRCT"/>
    <property type="match status" value="1"/>
</dbReference>
<keyword evidence="4" id="KW-0472">Membrane</keyword>
<gene>
    <name evidence="6" type="ORF">AAG570_010635</name>
</gene>
<evidence type="ECO:0000259" key="5">
    <source>
        <dbReference type="PROSITE" id="PS50853"/>
    </source>
</evidence>
<keyword evidence="2" id="KW-0732">Signal</keyword>
<keyword evidence="7" id="KW-1185">Reference proteome</keyword>
<dbReference type="Gene3D" id="3.80.10.10">
    <property type="entry name" value="Ribonuclease Inhibitor"/>
    <property type="match status" value="1"/>
</dbReference>
<dbReference type="SUPFAM" id="SSF49265">
    <property type="entry name" value="Fibronectin type III"/>
    <property type="match status" value="1"/>
</dbReference>
<evidence type="ECO:0000313" key="6">
    <source>
        <dbReference type="EMBL" id="KAL1132683.1"/>
    </source>
</evidence>
<name>A0ABD0Z973_9HEMI</name>
<dbReference type="PROSITE" id="PS50853">
    <property type="entry name" value="FN3"/>
    <property type="match status" value="1"/>
</dbReference>
<dbReference type="InterPro" id="IPR013783">
    <property type="entry name" value="Ig-like_fold"/>
</dbReference>
<dbReference type="EMBL" id="JBFDAA010000005">
    <property type="protein sequence ID" value="KAL1132683.1"/>
    <property type="molecule type" value="Genomic_DNA"/>
</dbReference>
<accession>A0ABD0Z973</accession>
<evidence type="ECO:0000256" key="2">
    <source>
        <dbReference type="ARBA" id="ARBA00022729"/>
    </source>
</evidence>
<dbReference type="InterPro" id="IPR032675">
    <property type="entry name" value="LRR_dom_sf"/>
</dbReference>
<dbReference type="InterPro" id="IPR000483">
    <property type="entry name" value="Cys-rich_flank_reg_C"/>
</dbReference>
<dbReference type="Pfam" id="PF00041">
    <property type="entry name" value="fn3"/>
    <property type="match status" value="1"/>
</dbReference>
<feature type="transmembrane region" description="Helical" evidence="4">
    <location>
        <begin position="197"/>
        <end position="220"/>
    </location>
</feature>
<comment type="caution">
    <text evidence="6">The sequence shown here is derived from an EMBL/GenBank/DDBJ whole genome shotgun (WGS) entry which is preliminary data.</text>
</comment>
<protein>
    <recommendedName>
        <fullName evidence="5">Fibronectin type-III domain-containing protein</fullName>
    </recommendedName>
</protein>
<feature type="domain" description="Fibronectin type-III" evidence="5">
    <location>
        <begin position="65"/>
        <end position="161"/>
    </location>
</feature>
<proteinExistence type="predicted"/>
<evidence type="ECO:0000256" key="3">
    <source>
        <dbReference type="ARBA" id="ARBA00022737"/>
    </source>
</evidence>
<reference evidence="6 7" key="1">
    <citation type="submission" date="2024-07" db="EMBL/GenBank/DDBJ databases">
        <title>Chromosome-level genome assembly of the water stick insect Ranatra chinensis (Heteroptera: Nepidae).</title>
        <authorList>
            <person name="Liu X."/>
        </authorList>
    </citation>
    <scope>NUCLEOTIDE SEQUENCE [LARGE SCALE GENOMIC DNA]</scope>
    <source>
        <strain evidence="6">Cailab_2021Rc</strain>
        <tissue evidence="6">Muscle</tissue>
    </source>
</reference>
<dbReference type="CDD" id="cd00063">
    <property type="entry name" value="FN3"/>
    <property type="match status" value="1"/>
</dbReference>
<keyword evidence="1" id="KW-0433">Leucine-rich repeat</keyword>
<dbReference type="Gene3D" id="2.60.40.10">
    <property type="entry name" value="Immunoglobulins"/>
    <property type="match status" value="1"/>
</dbReference>
<dbReference type="InterPro" id="IPR003961">
    <property type="entry name" value="FN3_dom"/>
</dbReference>
<evidence type="ECO:0000256" key="1">
    <source>
        <dbReference type="ARBA" id="ARBA00022614"/>
    </source>
</evidence>
<organism evidence="6 7">
    <name type="scientific">Ranatra chinensis</name>
    <dbReference type="NCBI Taxonomy" id="642074"/>
    <lineage>
        <taxon>Eukaryota</taxon>
        <taxon>Metazoa</taxon>
        <taxon>Ecdysozoa</taxon>
        <taxon>Arthropoda</taxon>
        <taxon>Hexapoda</taxon>
        <taxon>Insecta</taxon>
        <taxon>Pterygota</taxon>
        <taxon>Neoptera</taxon>
        <taxon>Paraneoptera</taxon>
        <taxon>Hemiptera</taxon>
        <taxon>Heteroptera</taxon>
        <taxon>Panheteroptera</taxon>
        <taxon>Nepomorpha</taxon>
        <taxon>Nepidae</taxon>
        <taxon>Ranatrinae</taxon>
        <taxon>Ranatra</taxon>
    </lineage>
</organism>
<keyword evidence="4" id="KW-0812">Transmembrane</keyword>